<dbReference type="EMBL" id="ABCJ01000001">
    <property type="protein sequence ID" value="EDM24507.1"/>
    <property type="molecule type" value="Genomic_DNA"/>
</dbReference>
<evidence type="ECO:0000313" key="2">
    <source>
        <dbReference type="Proteomes" id="UP000003288"/>
    </source>
</evidence>
<keyword evidence="1" id="KW-0456">Lyase</keyword>
<reference evidence="1 2" key="1">
    <citation type="journal article" date="2011" name="Stand. Genomic Sci.">
        <title>Draft genome sequence of Caminibacter mediatlanticus strain TB-2, an epsilonproteobacterium isolated from a deep-sea hydrothermal vent.</title>
        <authorList>
            <person name="Giovannelli D."/>
            <person name="Ferriera S."/>
            <person name="Johnson J."/>
            <person name="Kravitz S."/>
            <person name="Perez-Rodriguez I."/>
            <person name="Ricci J."/>
            <person name="O'Brien C."/>
            <person name="Voordeckers J.W."/>
            <person name="Bini E."/>
            <person name="Vetriani C."/>
        </authorList>
    </citation>
    <scope>NUCLEOTIDE SEQUENCE [LARGE SCALE GENOMIC DNA]</scope>
    <source>
        <strain evidence="1 2">TB-2</strain>
    </source>
</reference>
<dbReference type="EC" id="4.3.3.4" evidence="1"/>
<dbReference type="RefSeq" id="WP_007473498.1">
    <property type="nucleotide sequence ID" value="NZ_ABCJ01000001.1"/>
</dbReference>
<protein>
    <submittedName>
        <fullName evidence="1">3-dehydroquinate synthase</fullName>
        <ecNumber evidence="1">4.3.3.4</ecNumber>
    </submittedName>
</protein>
<dbReference type="GO" id="GO:0016829">
    <property type="term" value="F:lyase activity"/>
    <property type="evidence" value="ECO:0007669"/>
    <property type="project" value="UniProtKB-KW"/>
</dbReference>
<comment type="caution">
    <text evidence="1">The sequence shown here is derived from an EMBL/GenBank/DDBJ whole genome shotgun (WGS) entry which is preliminary data.</text>
</comment>
<organism evidence="1 2">
    <name type="scientific">Caminibacter mediatlanticus TB-2</name>
    <dbReference type="NCBI Taxonomy" id="391592"/>
    <lineage>
        <taxon>Bacteria</taxon>
        <taxon>Pseudomonadati</taxon>
        <taxon>Campylobacterota</taxon>
        <taxon>Epsilonproteobacteria</taxon>
        <taxon>Nautiliales</taxon>
        <taxon>Nautiliaceae</taxon>
        <taxon>Caminibacter</taxon>
    </lineage>
</organism>
<evidence type="ECO:0000313" key="1">
    <source>
        <dbReference type="EMBL" id="EDM24507.1"/>
    </source>
</evidence>
<gene>
    <name evidence="1" type="primary">aroB</name>
    <name evidence="1" type="ORF">CMTB2_03288</name>
</gene>
<sequence>MSYQLDKKIKFFDIDPETSHKEIIEYLRNLAKNFNFKNIEFITSKENPIKFINNEKNICLIDALTKVPRPKIFQYLLPKIEESYVLLSKFNQFLIPIKDENENNN</sequence>
<accession>A0AAI9AIY7</accession>
<proteinExistence type="predicted"/>
<dbReference type="AlphaFoldDB" id="A0AAI9AIY7"/>
<dbReference type="Proteomes" id="UP000003288">
    <property type="component" value="Unassembled WGS sequence"/>
</dbReference>
<name>A0AAI9AIY7_9BACT</name>